<comment type="caution">
    <text evidence="12">The sequence shown here is derived from an EMBL/GenBank/DDBJ whole genome shotgun (WGS) entry which is preliminary data.</text>
</comment>
<evidence type="ECO:0000256" key="4">
    <source>
        <dbReference type="ARBA" id="ARBA00022679"/>
    </source>
</evidence>
<evidence type="ECO:0000313" key="12">
    <source>
        <dbReference type="EMBL" id="PEG29973.1"/>
    </source>
</evidence>
<feature type="transmembrane region" description="Helical" evidence="10">
    <location>
        <begin position="132"/>
        <end position="150"/>
    </location>
</feature>
<evidence type="ECO:0000256" key="9">
    <source>
        <dbReference type="SAM" id="Coils"/>
    </source>
</evidence>
<dbReference type="STRING" id="137838.GCA_001458595_01262"/>
<dbReference type="EC" id="2.7.13.3" evidence="2"/>
<evidence type="ECO:0000256" key="6">
    <source>
        <dbReference type="ARBA" id="ARBA00022777"/>
    </source>
</evidence>
<evidence type="ECO:0000256" key="3">
    <source>
        <dbReference type="ARBA" id="ARBA00022553"/>
    </source>
</evidence>
<feature type="transmembrane region" description="Helical" evidence="10">
    <location>
        <begin position="56"/>
        <end position="73"/>
    </location>
</feature>
<feature type="coiled-coil region" evidence="9">
    <location>
        <begin position="200"/>
        <end position="234"/>
    </location>
</feature>
<dbReference type="SUPFAM" id="SSF55874">
    <property type="entry name" value="ATPase domain of HSP90 chaperone/DNA topoisomerase II/histidine kinase"/>
    <property type="match status" value="1"/>
</dbReference>
<evidence type="ECO:0000256" key="5">
    <source>
        <dbReference type="ARBA" id="ARBA00022741"/>
    </source>
</evidence>
<dbReference type="PANTHER" id="PTHR24421:SF10">
    <property type="entry name" value="NITRATE_NITRITE SENSOR PROTEIN NARQ"/>
    <property type="match status" value="1"/>
</dbReference>
<dbReference type="GO" id="GO:0005524">
    <property type="term" value="F:ATP binding"/>
    <property type="evidence" value="ECO:0007669"/>
    <property type="project" value="UniProtKB-KW"/>
</dbReference>
<keyword evidence="13" id="KW-1185">Reference proteome</keyword>
<gene>
    <name evidence="12" type="ORF">CQ394_15145</name>
</gene>
<feature type="transmembrane region" description="Helical" evidence="10">
    <location>
        <begin position="12"/>
        <end position="36"/>
    </location>
</feature>
<keyword evidence="10" id="KW-1133">Transmembrane helix</keyword>
<dbReference type="PROSITE" id="PS50109">
    <property type="entry name" value="HIS_KIN"/>
    <property type="match status" value="1"/>
</dbReference>
<feature type="transmembrane region" description="Helical" evidence="10">
    <location>
        <begin position="170"/>
        <end position="196"/>
    </location>
</feature>
<dbReference type="Pfam" id="PF02518">
    <property type="entry name" value="HATPase_c"/>
    <property type="match status" value="1"/>
</dbReference>
<reference evidence="12 13" key="1">
    <citation type="submission" date="2017-10" db="EMBL/GenBank/DDBJ databases">
        <title>Effective Description of Clostridium neonatale sp. nov. linked to necrotizing enterocolitis in neonates and a clarification of species assignable to the genus Clostridium (Prazmowski 1880) emend. Lawson and Rainey 2016.</title>
        <authorList>
            <person name="Bernard K."/>
            <person name="Burdz T."/>
            <person name="Wiebe D."/>
            <person name="Balcewich B."/>
            <person name="Alfa M."/>
            <person name="Bernier A.-M."/>
        </authorList>
    </citation>
    <scope>NUCLEOTIDE SEQUENCE [LARGE SCALE GENOMIC DNA]</scope>
    <source>
        <strain evidence="12 13">LCDC99A005</strain>
    </source>
</reference>
<dbReference type="RefSeq" id="WP_058294143.1">
    <property type="nucleotide sequence ID" value="NZ_CAKJVD010000019.1"/>
</dbReference>
<dbReference type="Gene3D" id="1.20.5.1930">
    <property type="match status" value="1"/>
</dbReference>
<sequence>MKWNKILSYIGYFMKWLNLLIILFISITMAYSTYLISNSSGSREFLEQIPTLPMKPNLTVIISIITYIVLLIIMQLKEKQERKRLGVIILFSTMELALCSVVLYALNMSYNGIILVVIADIIYHVKDRNNKLIFLSIMIIIYILCDYDFVSLKFSMVSFSKYLVYYNTRIQNYILGLKSMLTSINIMSFILYVIILMRIQSDENERIKVLNDKLNKANSELKIMNIKLKDYASKTEKMTETRERNRLAREIHDTIGHSLTGIIAGIDACSTIIDYSPEGVKKQLDVIRKVAKQGINDVRRSVKALRPDVLENLSFEEAIEKMIFEIGDASKCNIILENQMDDLKFDSDEEDAIYRVIQESITNAIRHGHATKVYVTIYKRENDLVLIVTDNGIGCEKIESGFGLQHMKERVELLNGSIEFSSKNGFTIIANIPIRRGDIYGQSIDC</sequence>
<evidence type="ECO:0000256" key="8">
    <source>
        <dbReference type="ARBA" id="ARBA00023012"/>
    </source>
</evidence>
<dbReference type="CDD" id="cd16917">
    <property type="entry name" value="HATPase_UhpB-NarQ-NarX-like"/>
    <property type="match status" value="1"/>
</dbReference>
<dbReference type="GO" id="GO:0000155">
    <property type="term" value="F:phosphorelay sensor kinase activity"/>
    <property type="evidence" value="ECO:0007669"/>
    <property type="project" value="InterPro"/>
</dbReference>
<dbReference type="Gene3D" id="3.30.565.10">
    <property type="entry name" value="Histidine kinase-like ATPase, C-terminal domain"/>
    <property type="match status" value="1"/>
</dbReference>
<dbReference type="SMART" id="SM00387">
    <property type="entry name" value="HATPase_c"/>
    <property type="match status" value="1"/>
</dbReference>
<dbReference type="PANTHER" id="PTHR24421">
    <property type="entry name" value="NITRATE/NITRITE SENSOR PROTEIN NARX-RELATED"/>
    <property type="match status" value="1"/>
</dbReference>
<keyword evidence="8" id="KW-0902">Two-component regulatory system</keyword>
<dbReference type="EMBL" id="PDCJ01000002">
    <property type="protein sequence ID" value="PEG29973.1"/>
    <property type="molecule type" value="Genomic_DNA"/>
</dbReference>
<evidence type="ECO:0000313" key="13">
    <source>
        <dbReference type="Proteomes" id="UP000220840"/>
    </source>
</evidence>
<dbReference type="InterPro" id="IPR050482">
    <property type="entry name" value="Sensor_HK_TwoCompSys"/>
</dbReference>
<dbReference type="GO" id="GO:0046983">
    <property type="term" value="F:protein dimerization activity"/>
    <property type="evidence" value="ECO:0007669"/>
    <property type="project" value="InterPro"/>
</dbReference>
<feature type="domain" description="Histidine kinase" evidence="11">
    <location>
        <begin position="254"/>
        <end position="436"/>
    </location>
</feature>
<keyword evidence="4" id="KW-0808">Transferase</keyword>
<keyword evidence="10" id="KW-0812">Transmembrane</keyword>
<organism evidence="12 13">
    <name type="scientific">Clostridium neonatale</name>
    <dbReference type="NCBI Taxonomy" id="137838"/>
    <lineage>
        <taxon>Bacteria</taxon>
        <taxon>Bacillati</taxon>
        <taxon>Bacillota</taxon>
        <taxon>Clostridia</taxon>
        <taxon>Eubacteriales</taxon>
        <taxon>Clostridiaceae</taxon>
        <taxon>Clostridium</taxon>
    </lineage>
</organism>
<dbReference type="GO" id="GO:0016020">
    <property type="term" value="C:membrane"/>
    <property type="evidence" value="ECO:0007669"/>
    <property type="project" value="InterPro"/>
</dbReference>
<protein>
    <recommendedName>
        <fullName evidence="2">histidine kinase</fullName>
        <ecNumber evidence="2">2.7.13.3</ecNumber>
    </recommendedName>
</protein>
<evidence type="ECO:0000256" key="2">
    <source>
        <dbReference type="ARBA" id="ARBA00012438"/>
    </source>
</evidence>
<keyword evidence="10" id="KW-0472">Membrane</keyword>
<dbReference type="Proteomes" id="UP000220840">
    <property type="component" value="Unassembled WGS sequence"/>
</dbReference>
<dbReference type="InterPro" id="IPR011712">
    <property type="entry name" value="Sig_transdc_His_kin_sub3_dim/P"/>
</dbReference>
<keyword evidence="9" id="KW-0175">Coiled coil</keyword>
<evidence type="ECO:0000256" key="10">
    <source>
        <dbReference type="SAM" id="Phobius"/>
    </source>
</evidence>
<dbReference type="Pfam" id="PF07730">
    <property type="entry name" value="HisKA_3"/>
    <property type="match status" value="1"/>
</dbReference>
<keyword evidence="5" id="KW-0547">Nucleotide-binding</keyword>
<keyword evidence="3" id="KW-0597">Phosphoprotein</keyword>
<proteinExistence type="predicted"/>
<dbReference type="InterPro" id="IPR005467">
    <property type="entry name" value="His_kinase_dom"/>
</dbReference>
<dbReference type="InterPro" id="IPR036890">
    <property type="entry name" value="HATPase_C_sf"/>
</dbReference>
<dbReference type="InterPro" id="IPR003594">
    <property type="entry name" value="HATPase_dom"/>
</dbReference>
<evidence type="ECO:0000256" key="1">
    <source>
        <dbReference type="ARBA" id="ARBA00000085"/>
    </source>
</evidence>
<dbReference type="OrthoDB" id="9781904at2"/>
<keyword evidence="7" id="KW-0067">ATP-binding</keyword>
<name>A0A2A7MEY0_9CLOT</name>
<evidence type="ECO:0000259" key="11">
    <source>
        <dbReference type="PROSITE" id="PS50109"/>
    </source>
</evidence>
<comment type="catalytic activity">
    <reaction evidence="1">
        <text>ATP + protein L-histidine = ADP + protein N-phospho-L-histidine.</text>
        <dbReference type="EC" id="2.7.13.3"/>
    </reaction>
</comment>
<keyword evidence="6 12" id="KW-0418">Kinase</keyword>
<dbReference type="AlphaFoldDB" id="A0A2A7MEY0"/>
<evidence type="ECO:0000256" key="7">
    <source>
        <dbReference type="ARBA" id="ARBA00022840"/>
    </source>
</evidence>
<accession>A0A2A7MEY0</accession>